<dbReference type="Proteomes" id="UP000054015">
    <property type="component" value="Unassembled WGS sequence"/>
</dbReference>
<dbReference type="GO" id="GO:0046872">
    <property type="term" value="F:metal ion binding"/>
    <property type="evidence" value="ECO:0007669"/>
    <property type="project" value="InterPro"/>
</dbReference>
<dbReference type="PANTHER" id="PTHR43334:SF1">
    <property type="entry name" value="3-HYDROXYPROPIONATE--COA LIGASE [ADP-FORMING]"/>
    <property type="match status" value="1"/>
</dbReference>
<comment type="caution">
    <text evidence="8">The sequence shown here is derived from an EMBL/GenBank/DDBJ whole genome shotgun (WGS) entry which is preliminary data.</text>
</comment>
<feature type="domain" description="ATP-grasp" evidence="7">
    <location>
        <begin position="169"/>
        <end position="205"/>
    </location>
</feature>
<dbReference type="InterPro" id="IPR011761">
    <property type="entry name" value="ATP-grasp"/>
</dbReference>
<organism evidence="8 11">
    <name type="scientific">Archaeoglobus fulgidus</name>
    <dbReference type="NCBI Taxonomy" id="2234"/>
    <lineage>
        <taxon>Archaea</taxon>
        <taxon>Methanobacteriati</taxon>
        <taxon>Methanobacteriota</taxon>
        <taxon>Archaeoglobi</taxon>
        <taxon>Archaeoglobales</taxon>
        <taxon>Archaeoglobaceae</taxon>
        <taxon>Archaeoglobus</taxon>
    </lineage>
</organism>
<dbReference type="PROSITE" id="PS50975">
    <property type="entry name" value="ATP_GRASP"/>
    <property type="match status" value="1"/>
</dbReference>
<keyword evidence="4 6" id="KW-0547">Nucleotide-binding</keyword>
<evidence type="ECO:0000313" key="11">
    <source>
        <dbReference type="Proteomes" id="UP000054307"/>
    </source>
</evidence>
<sequence length="376" mass="42082">MASDAVETFGLKLADLSSNTLNELRSILPRAANFYNPIDILGDADTERFLRTFDVIEKDDNVGTILAILVPVAGIDFRKVVDRIVRSSKPVFCCFTGMDEEAEDMLIRNNIPNFFDPVRAVKAISAVNKYASFEFDEVEEAIEIEVEKDKADEFIRKRAGSKYIGVEGLELLKYYGIEVAPFGIAKNADEAEEIADRIGYPVAMKVVSPEIIHKTDFGAIKLDVNKGEVKKAFYEIVSRVESYLPNVRIDGVLVQKMVKGGKEVIIGVKKDPQFGNVVMFGLGGIYVEVFKDVSFRIAPVSKKEAYEMIKNVKAYEILKGVRGEKMADIDAIAETLVRFSKLSMDYPVLEMEINPLKVFEKGCVAIDFRMVLEVRP</sequence>
<dbReference type="InterPro" id="IPR051538">
    <property type="entry name" value="Acyl-CoA_Synth/Transferase"/>
</dbReference>
<dbReference type="Gene3D" id="3.30.470.20">
    <property type="entry name" value="ATP-grasp fold, B domain"/>
    <property type="match status" value="1"/>
</dbReference>
<protein>
    <recommendedName>
        <fullName evidence="2">acetate--CoA ligase (ADP-forming)</fullName>
        <ecNumber evidence="2">6.2.1.13</ecNumber>
    </recommendedName>
</protein>
<dbReference type="AlphaFoldDB" id="A0A101DC55"/>
<dbReference type="EC" id="6.2.1.13" evidence="2"/>
<dbReference type="Pfam" id="PF13549">
    <property type="entry name" value="ATP-grasp_5"/>
    <property type="match status" value="1"/>
</dbReference>
<dbReference type="EMBL" id="LGEX01000042">
    <property type="protein sequence ID" value="KUK06295.1"/>
    <property type="molecule type" value="Genomic_DNA"/>
</dbReference>
<keyword evidence="3" id="KW-0436">Ligase</keyword>
<evidence type="ECO:0000313" key="10">
    <source>
        <dbReference type="Proteomes" id="UP000054015"/>
    </source>
</evidence>
<evidence type="ECO:0000256" key="5">
    <source>
        <dbReference type="ARBA" id="ARBA00022840"/>
    </source>
</evidence>
<dbReference type="PANTHER" id="PTHR43334">
    <property type="entry name" value="ACETATE--COA LIGASE [ADP-FORMING]"/>
    <property type="match status" value="1"/>
</dbReference>
<evidence type="ECO:0000313" key="9">
    <source>
        <dbReference type="EMBL" id="KUK06295.1"/>
    </source>
</evidence>
<evidence type="ECO:0000259" key="7">
    <source>
        <dbReference type="PROSITE" id="PS50975"/>
    </source>
</evidence>
<dbReference type="Proteomes" id="UP000054307">
    <property type="component" value="Unassembled WGS sequence"/>
</dbReference>
<evidence type="ECO:0000256" key="1">
    <source>
        <dbReference type="ARBA" id="ARBA00001619"/>
    </source>
</evidence>
<dbReference type="Gene3D" id="3.40.50.261">
    <property type="entry name" value="Succinyl-CoA synthetase domains"/>
    <property type="match status" value="1"/>
</dbReference>
<dbReference type="GO" id="GO:0005524">
    <property type="term" value="F:ATP binding"/>
    <property type="evidence" value="ECO:0007669"/>
    <property type="project" value="UniProtKB-UniRule"/>
</dbReference>
<reference evidence="8" key="1">
    <citation type="journal article" date="2015" name="MBio">
        <title>Genome-resolved metagenomic analysis reveals roles for candidate phyla and other microbial community members in biogeochemical transformations in oil reservoirs.</title>
        <authorList>
            <person name="Hu P."/>
            <person name="Tom L."/>
            <person name="Singh A."/>
            <person name="Thomas B.C."/>
            <person name="Baker B.J."/>
            <person name="Piceno Y.M."/>
            <person name="Andersen G.L."/>
            <person name="Banfield J.F."/>
        </authorList>
    </citation>
    <scope>NUCLEOTIDE SEQUENCE [LARGE SCALE GENOMIC DNA]</scope>
    <source>
        <strain evidence="9">49_2300</strain>
        <strain evidence="8">49_95</strain>
    </source>
</reference>
<dbReference type="SUPFAM" id="SSF56059">
    <property type="entry name" value="Glutathione synthetase ATP-binding domain-like"/>
    <property type="match status" value="1"/>
</dbReference>
<dbReference type="PATRIC" id="fig|2234.6.peg.667"/>
<dbReference type="InterPro" id="IPR016102">
    <property type="entry name" value="Succinyl-CoA_synth-like"/>
</dbReference>
<dbReference type="FunFam" id="3.30.1490.20:FF:000020">
    <property type="entry name" value="Protein lysine acetyltransferase"/>
    <property type="match status" value="1"/>
</dbReference>
<dbReference type="SUPFAM" id="SSF52210">
    <property type="entry name" value="Succinyl-CoA synthetase domains"/>
    <property type="match status" value="1"/>
</dbReference>
<name>A0A101DC55_ARCFL</name>
<keyword evidence="5 6" id="KW-0067">ATP-binding</keyword>
<evidence type="ECO:0000256" key="2">
    <source>
        <dbReference type="ARBA" id="ARBA00012957"/>
    </source>
</evidence>
<evidence type="ECO:0000313" key="8">
    <source>
        <dbReference type="EMBL" id="KUJ92839.1"/>
    </source>
</evidence>
<evidence type="ECO:0000256" key="6">
    <source>
        <dbReference type="PROSITE-ProRule" id="PRU00409"/>
    </source>
</evidence>
<dbReference type="Gene3D" id="3.30.1490.20">
    <property type="entry name" value="ATP-grasp fold, A domain"/>
    <property type="match status" value="1"/>
</dbReference>
<dbReference type="GO" id="GO:0043758">
    <property type="term" value="F:acetate-CoA ligase (ADP-forming) activity"/>
    <property type="evidence" value="ECO:0007669"/>
    <property type="project" value="UniProtKB-EC"/>
</dbReference>
<evidence type="ECO:0000256" key="4">
    <source>
        <dbReference type="ARBA" id="ARBA00022741"/>
    </source>
</evidence>
<accession>A0A101DC55</accession>
<dbReference type="InterPro" id="IPR013815">
    <property type="entry name" value="ATP_grasp_subdomain_1"/>
</dbReference>
<dbReference type="EMBL" id="LGEQ01000046">
    <property type="protein sequence ID" value="KUJ92839.1"/>
    <property type="molecule type" value="Genomic_DNA"/>
</dbReference>
<comment type="catalytic activity">
    <reaction evidence="1">
        <text>acetate + ATP + CoA = acetyl-CoA + ADP + phosphate</text>
        <dbReference type="Rhea" id="RHEA:15081"/>
        <dbReference type="ChEBI" id="CHEBI:30089"/>
        <dbReference type="ChEBI" id="CHEBI:30616"/>
        <dbReference type="ChEBI" id="CHEBI:43474"/>
        <dbReference type="ChEBI" id="CHEBI:57287"/>
        <dbReference type="ChEBI" id="CHEBI:57288"/>
        <dbReference type="ChEBI" id="CHEBI:456216"/>
        <dbReference type="EC" id="6.2.1.13"/>
    </reaction>
</comment>
<evidence type="ECO:0000256" key="3">
    <source>
        <dbReference type="ARBA" id="ARBA00022598"/>
    </source>
</evidence>
<proteinExistence type="predicted"/>
<reference evidence="10 11" key="2">
    <citation type="journal article" date="2015" name="MBio">
        <title>Genome-Resolved Metagenomic Analysis Reveals Roles for Candidate Phyla and Other Microbial Community Members in Biogeochemical Transformations in Oil Reservoirs.</title>
        <authorList>
            <person name="Hu P."/>
            <person name="Tom L."/>
            <person name="Singh A."/>
            <person name="Thomas B.C."/>
            <person name="Baker B.J."/>
            <person name="Piceno Y.M."/>
            <person name="Andersen G.L."/>
            <person name="Banfield J.F."/>
        </authorList>
    </citation>
    <scope>NUCLEOTIDE SEQUENCE [LARGE SCALE GENOMIC DNA]</scope>
</reference>
<gene>
    <name evidence="8" type="ORF">XD40_1956</name>
    <name evidence="9" type="ORF">XD48_1460</name>
</gene>